<dbReference type="STRING" id="37992.A0A4Z0YVX0"/>
<reference evidence="1 2" key="1">
    <citation type="submission" date="2019-03" db="EMBL/GenBank/DDBJ databases">
        <title>Draft genome sequence of Xylaria hypoxylon DSM 108379, a ubiquitous saprotrophic-parasitic fungi on hardwood.</title>
        <authorList>
            <person name="Buettner E."/>
            <person name="Leonhardt S."/>
            <person name="Gebauer A.M."/>
            <person name="Liers C."/>
            <person name="Hofrichter M."/>
            <person name="Kellner H."/>
        </authorList>
    </citation>
    <scope>NUCLEOTIDE SEQUENCE [LARGE SCALE GENOMIC DNA]</scope>
    <source>
        <strain evidence="1 2">DSM 108379</strain>
    </source>
</reference>
<dbReference type="EMBL" id="SKBN01000006">
    <property type="protein sequence ID" value="TGJ88127.1"/>
    <property type="molecule type" value="Genomic_DNA"/>
</dbReference>
<sequence length="564" mass="63960">MVGRLRSGAIDQSTSVAYWPDSLEVGREPANRYTATLLYCYTATLLRTYLNTNILSALGCIVTPTSKPANPVAGGDGLLLELCSQSLPSENIQPAATPNTSNTSNTSNISNISNTISAMALDHLPIELLCFIMSSLDSPQDLYSLIKASPVSLQAFLASRRITLSSVIRNALLPDAIHHALALLHIPRTPLGADHPDREEVKDFLDQYLQPNSWSFPTDLSSIISLTRLIPLISRSIDRYFDFAMRTLGTFQEHNGSWPLSPTERARLQRAHLRFEIYCQICPILEYNPMEPFLPPAYQFHHFLGKLEPWEVEEISCIHEYFATIIGRYIMDFEDHFIQTVLGNTHLRAPPNHNLQEDRVSNREISENDREDMEFFDALDITDLCLFSTDSKARLRKVAAYMASLGLKFLENLMSSDTDRRWDLIRRNSPLTRGFLPEALEFSPRNPAKTIPPEGDFTDDSSRPSKGWFDFKGLPYDLYFSILCCDFTRSLLRVCGYVFWDSRRVLHPTVFKALKAVKGMDKSELSRFHNPTVGQSAEKQLEGFQLPKSEMLKIVEQFGMTWTL</sequence>
<accession>A0A4Z0YVX0</accession>
<protein>
    <recommendedName>
        <fullName evidence="3">F-box domain-containing protein</fullName>
    </recommendedName>
</protein>
<keyword evidence="2" id="KW-1185">Reference proteome</keyword>
<name>A0A4Z0YVX0_9PEZI</name>
<evidence type="ECO:0000313" key="1">
    <source>
        <dbReference type="EMBL" id="TGJ88127.1"/>
    </source>
</evidence>
<evidence type="ECO:0008006" key="3">
    <source>
        <dbReference type="Google" id="ProtNLM"/>
    </source>
</evidence>
<dbReference type="OrthoDB" id="5304511at2759"/>
<proteinExistence type="predicted"/>
<gene>
    <name evidence="1" type="ORF">E0Z10_g633</name>
</gene>
<dbReference type="Proteomes" id="UP000297716">
    <property type="component" value="Unassembled WGS sequence"/>
</dbReference>
<dbReference type="AlphaFoldDB" id="A0A4Z0YVX0"/>
<organism evidence="1 2">
    <name type="scientific">Xylaria hypoxylon</name>
    <dbReference type="NCBI Taxonomy" id="37992"/>
    <lineage>
        <taxon>Eukaryota</taxon>
        <taxon>Fungi</taxon>
        <taxon>Dikarya</taxon>
        <taxon>Ascomycota</taxon>
        <taxon>Pezizomycotina</taxon>
        <taxon>Sordariomycetes</taxon>
        <taxon>Xylariomycetidae</taxon>
        <taxon>Xylariales</taxon>
        <taxon>Xylariaceae</taxon>
        <taxon>Xylaria</taxon>
    </lineage>
</organism>
<evidence type="ECO:0000313" key="2">
    <source>
        <dbReference type="Proteomes" id="UP000297716"/>
    </source>
</evidence>
<comment type="caution">
    <text evidence="1">The sequence shown here is derived from an EMBL/GenBank/DDBJ whole genome shotgun (WGS) entry which is preliminary data.</text>
</comment>